<comment type="caution">
    <text evidence="7">The sequence shown here is derived from an EMBL/GenBank/DDBJ whole genome shotgun (WGS) entry which is preliminary data.</text>
</comment>
<dbReference type="SMART" id="SM00184">
    <property type="entry name" value="RING"/>
    <property type="match status" value="1"/>
</dbReference>
<keyword evidence="8" id="KW-1185">Reference proteome</keyword>
<feature type="transmembrane region" description="Helical" evidence="5">
    <location>
        <begin position="111"/>
        <end position="139"/>
    </location>
</feature>
<keyword evidence="2 4" id="KW-0863">Zinc-finger</keyword>
<dbReference type="PANTHER" id="PTHR12109">
    <property type="entry name" value="RING FINGER PROTEIN 141-RELATED"/>
    <property type="match status" value="1"/>
</dbReference>
<name>A0ABR2KEQ3_9EUKA</name>
<keyword evidence="5" id="KW-0812">Transmembrane</keyword>
<dbReference type="InterPro" id="IPR017907">
    <property type="entry name" value="Znf_RING_CS"/>
</dbReference>
<evidence type="ECO:0000313" key="8">
    <source>
        <dbReference type="Proteomes" id="UP001470230"/>
    </source>
</evidence>
<dbReference type="InterPro" id="IPR001841">
    <property type="entry name" value="Znf_RING"/>
</dbReference>
<feature type="transmembrane region" description="Helical" evidence="5">
    <location>
        <begin position="20"/>
        <end position="53"/>
    </location>
</feature>
<dbReference type="Proteomes" id="UP001470230">
    <property type="component" value="Unassembled WGS sequence"/>
</dbReference>
<sequence length="324" mass="37696">MNLNVHLVHRDSADGWFYRLSIYLGGGIFIAYLISSYYALMIMLVALLPFYFYIENMISAAIRDVLHSSTYFAAPPAWLSCYLLIILFLSVTGSITLWEIYPKMDGSFISHYLYCIATSLIIFLYDSSLKCFLLCMGIVNFKMIRRGFFGIIQRFFVICRGFLMIPFWMGYLQNRAKITEYAINANVNITQNNSFDSKFAFNVHEIFFIKKDFSVMIYLLLKGVLILWLLQDIASSFEDYKLNKQAVLSPISDISKCNYKCIICYETQEDPVALRCGHIFCYKCIKRWISDHSTCPLCRSQFVDFRYIEFSDGNFPPSVLFLVF</sequence>
<evidence type="ECO:0000256" key="3">
    <source>
        <dbReference type="ARBA" id="ARBA00022833"/>
    </source>
</evidence>
<feature type="domain" description="RING-type" evidence="6">
    <location>
        <begin position="261"/>
        <end position="299"/>
    </location>
</feature>
<protein>
    <submittedName>
        <fullName evidence="7">E3 ubiquitin-protein ligase rnf5</fullName>
    </submittedName>
</protein>
<accession>A0ABR2KEQ3</accession>
<feature type="transmembrane region" description="Helical" evidence="5">
    <location>
        <begin position="213"/>
        <end position="230"/>
    </location>
</feature>
<evidence type="ECO:0000259" key="6">
    <source>
        <dbReference type="PROSITE" id="PS50089"/>
    </source>
</evidence>
<keyword evidence="1" id="KW-0479">Metal-binding</keyword>
<keyword evidence="5" id="KW-1133">Transmembrane helix</keyword>
<gene>
    <name evidence="7" type="ORF">M9Y10_034335</name>
</gene>
<evidence type="ECO:0000256" key="4">
    <source>
        <dbReference type="PROSITE-ProRule" id="PRU00175"/>
    </source>
</evidence>
<dbReference type="SUPFAM" id="SSF57850">
    <property type="entry name" value="RING/U-box"/>
    <property type="match status" value="1"/>
</dbReference>
<evidence type="ECO:0000256" key="5">
    <source>
        <dbReference type="SAM" id="Phobius"/>
    </source>
</evidence>
<evidence type="ECO:0000256" key="2">
    <source>
        <dbReference type="ARBA" id="ARBA00022771"/>
    </source>
</evidence>
<dbReference type="Pfam" id="PF13639">
    <property type="entry name" value="zf-RING_2"/>
    <property type="match status" value="1"/>
</dbReference>
<feature type="transmembrane region" description="Helical" evidence="5">
    <location>
        <begin position="65"/>
        <end position="91"/>
    </location>
</feature>
<organism evidence="7 8">
    <name type="scientific">Tritrichomonas musculus</name>
    <dbReference type="NCBI Taxonomy" id="1915356"/>
    <lineage>
        <taxon>Eukaryota</taxon>
        <taxon>Metamonada</taxon>
        <taxon>Parabasalia</taxon>
        <taxon>Tritrichomonadida</taxon>
        <taxon>Tritrichomonadidae</taxon>
        <taxon>Tritrichomonas</taxon>
    </lineage>
</organism>
<evidence type="ECO:0000313" key="7">
    <source>
        <dbReference type="EMBL" id="KAK8889585.1"/>
    </source>
</evidence>
<evidence type="ECO:0000256" key="1">
    <source>
        <dbReference type="ARBA" id="ARBA00022723"/>
    </source>
</evidence>
<feature type="transmembrane region" description="Helical" evidence="5">
    <location>
        <begin position="151"/>
        <end position="171"/>
    </location>
</feature>
<dbReference type="InterPro" id="IPR013083">
    <property type="entry name" value="Znf_RING/FYVE/PHD"/>
</dbReference>
<reference evidence="7 8" key="1">
    <citation type="submission" date="2024-04" db="EMBL/GenBank/DDBJ databases">
        <title>Tritrichomonas musculus Genome.</title>
        <authorList>
            <person name="Alves-Ferreira E."/>
            <person name="Grigg M."/>
            <person name="Lorenzi H."/>
            <person name="Galac M."/>
        </authorList>
    </citation>
    <scope>NUCLEOTIDE SEQUENCE [LARGE SCALE GENOMIC DNA]</scope>
    <source>
        <strain evidence="7 8">EAF2021</strain>
    </source>
</reference>
<keyword evidence="3" id="KW-0862">Zinc</keyword>
<dbReference type="PROSITE" id="PS00518">
    <property type="entry name" value="ZF_RING_1"/>
    <property type="match status" value="1"/>
</dbReference>
<dbReference type="InterPro" id="IPR047126">
    <property type="entry name" value="RNF141-like"/>
</dbReference>
<dbReference type="PROSITE" id="PS50089">
    <property type="entry name" value="ZF_RING_2"/>
    <property type="match status" value="1"/>
</dbReference>
<proteinExistence type="predicted"/>
<dbReference type="Gene3D" id="3.30.40.10">
    <property type="entry name" value="Zinc/RING finger domain, C3HC4 (zinc finger)"/>
    <property type="match status" value="1"/>
</dbReference>
<keyword evidence="5" id="KW-0472">Membrane</keyword>
<dbReference type="EMBL" id="JAPFFF010000005">
    <property type="protein sequence ID" value="KAK8889585.1"/>
    <property type="molecule type" value="Genomic_DNA"/>
</dbReference>